<dbReference type="InterPro" id="IPR021741">
    <property type="entry name" value="DUF3311"/>
</dbReference>
<evidence type="ECO:0000256" key="1">
    <source>
        <dbReference type="SAM" id="Phobius"/>
    </source>
</evidence>
<evidence type="ECO:0000313" key="3">
    <source>
        <dbReference type="Proteomes" id="UP001571476"/>
    </source>
</evidence>
<keyword evidence="1" id="KW-1133">Transmembrane helix</keyword>
<evidence type="ECO:0000313" key="2">
    <source>
        <dbReference type="EMBL" id="MFA3840493.1"/>
    </source>
</evidence>
<reference evidence="2 3" key="1">
    <citation type="submission" date="2024-08" db="EMBL/GenBank/DDBJ databases">
        <title>Genome sequence of Streptomyces aureus CACIA-1.46HGO.</title>
        <authorList>
            <person name="Evangelista-Martinez Z."/>
        </authorList>
    </citation>
    <scope>NUCLEOTIDE SEQUENCE [LARGE SCALE GENOMIC DNA]</scope>
    <source>
        <strain evidence="2 3">CACIA-1.46HGO</strain>
    </source>
</reference>
<gene>
    <name evidence="2" type="ORF">ACEG43_30610</name>
</gene>
<dbReference type="RefSeq" id="WP_372565026.1">
    <property type="nucleotide sequence ID" value="NZ_JBGOSP010000017.1"/>
</dbReference>
<feature type="transmembrane region" description="Helical" evidence="1">
    <location>
        <begin position="6"/>
        <end position="23"/>
    </location>
</feature>
<proteinExistence type="predicted"/>
<dbReference type="PANTHER" id="PTHR40034">
    <property type="entry name" value="BSL5891 PROTEIN"/>
    <property type="match status" value="1"/>
</dbReference>
<comment type="caution">
    <text evidence="2">The sequence shown here is derived from an EMBL/GenBank/DDBJ whole genome shotgun (WGS) entry which is preliminary data.</text>
</comment>
<keyword evidence="1" id="KW-0812">Transmembrane</keyword>
<organism evidence="2 3">
    <name type="scientific">Streptomyces aureus</name>
    <dbReference type="NCBI Taxonomy" id="193461"/>
    <lineage>
        <taxon>Bacteria</taxon>
        <taxon>Bacillati</taxon>
        <taxon>Actinomycetota</taxon>
        <taxon>Actinomycetes</taxon>
        <taxon>Kitasatosporales</taxon>
        <taxon>Streptomycetaceae</taxon>
        <taxon>Streptomyces</taxon>
    </lineage>
</organism>
<dbReference type="PANTHER" id="PTHR40034:SF1">
    <property type="entry name" value="BSL5891 PROTEIN"/>
    <property type="match status" value="1"/>
</dbReference>
<name>A0ABV4SU19_9ACTN</name>
<keyword evidence="3" id="KW-1185">Reference proteome</keyword>
<sequence>MKPVYLLGAIPFVGILGGIFFANRVTPCVLGMPFILFWLVMWVVLIAATMAVIYRLDPANREEPTS</sequence>
<keyword evidence="1" id="KW-0472">Membrane</keyword>
<dbReference type="Pfam" id="PF11755">
    <property type="entry name" value="DUF3311"/>
    <property type="match status" value="1"/>
</dbReference>
<feature type="transmembrane region" description="Helical" evidence="1">
    <location>
        <begin position="35"/>
        <end position="56"/>
    </location>
</feature>
<accession>A0ABV4SU19</accession>
<dbReference type="EMBL" id="JBGOSP010000017">
    <property type="protein sequence ID" value="MFA3840493.1"/>
    <property type="molecule type" value="Genomic_DNA"/>
</dbReference>
<dbReference type="Proteomes" id="UP001571476">
    <property type="component" value="Unassembled WGS sequence"/>
</dbReference>
<protein>
    <submittedName>
        <fullName evidence="2">DUF3311 domain-containing protein</fullName>
    </submittedName>
</protein>